<dbReference type="InterPro" id="IPR045028">
    <property type="entry name" value="DinG/Rad3-like"/>
</dbReference>
<comment type="caution">
    <text evidence="13">The sequence shown here is derived from an EMBL/GenBank/DDBJ whole genome shotgun (WGS) entry which is preliminary data.</text>
</comment>
<dbReference type="PANTHER" id="PTHR11472">
    <property type="entry name" value="DNA REPAIR DEAD HELICASE RAD3/XP-D SUBFAMILY MEMBER"/>
    <property type="match status" value="1"/>
</dbReference>
<dbReference type="GO" id="GO:0009432">
    <property type="term" value="P:SOS response"/>
    <property type="evidence" value="ECO:0007669"/>
    <property type="project" value="TreeGrafter"/>
</dbReference>
<dbReference type="HAMAP" id="MF_02205">
    <property type="entry name" value="DinG_proteobact"/>
    <property type="match status" value="1"/>
</dbReference>
<dbReference type="SUPFAM" id="SSF52540">
    <property type="entry name" value="P-loop containing nucleoside triphosphate hydrolases"/>
    <property type="match status" value="1"/>
</dbReference>
<sequence length="706" mass="78534">MLNDSDKSTIQKAYSRYLKANDLGPRQGQKEMIAHIARAMGAVEIDDESGERVSGGLAVIEAGTGTGKTIAYLIPTIPLAKRHDKKLIVSTATVALQEQILHKDLPAVLRHSGLSFSFELAKGRGRYLCPVQLQQQLSNADPSQGSLGLYPDEADGLPTKDQRELFEELKASFDARRWEGDRDSWPDTIEDQNWRRVTTDHNRCTGRRCEQFNSCPFYQARESLESADVIVANHDLVLADLRLGGGAILSRPEDSIYVFDEGHHLPDKALDHFAATCRLNASIKWLASLEKQLPPVLDLAQKLSLGLAAVGELPRAVADTIRVQQEFEPVMNALIEIPINERHDLPRYRFPQGQVPTQLRNEAERNRDTYKRLNSWLGRFRDALQDGIELAVGDERGQLEAAIAGVGAAVSRGEENLALWEAWSDVDIAGRLPHARWITWLNDGDPLLSCSPILASGTLQNKLWNRCFGAVVTSATLSSLGHFDRFKMRAGTAAEDTYAIVQSPFDFANVAELWIPPIAVDPSQASAFDHLIETDLPALVNDDVATLVLFTARRHMEQYVEALTAEQLEETLYQGQFSRSRVLELHKARIDEGKRSCLLGLASFAEGLDLPGEYCERVVIVKLPFSVPDAPVEAQLSEWIESEGGNSFMQVSVPDASLKLVQACGRLIRTERDTGQVVLLDKRVVTKRYGHQLLNSLPPYRRRIEV</sequence>
<dbReference type="Pfam" id="PF00270">
    <property type="entry name" value="DEAD"/>
    <property type="match status" value="1"/>
</dbReference>
<evidence type="ECO:0000256" key="3">
    <source>
        <dbReference type="ARBA" id="ARBA00022741"/>
    </source>
</evidence>
<dbReference type="Pfam" id="PF06733">
    <property type="entry name" value="DEAD_2"/>
    <property type="match status" value="1"/>
</dbReference>
<dbReference type="SMART" id="SM00487">
    <property type="entry name" value="DEXDc"/>
    <property type="match status" value="1"/>
</dbReference>
<keyword evidence="7 11" id="KW-0408">Iron</keyword>
<dbReference type="GO" id="GO:0005524">
    <property type="term" value="F:ATP binding"/>
    <property type="evidence" value="ECO:0007669"/>
    <property type="project" value="UniProtKB-UniRule"/>
</dbReference>
<comment type="similarity">
    <text evidence="11">Belongs to the helicase family. DinG subfamily. Type 1 sub-subfamily.</text>
</comment>
<dbReference type="PANTHER" id="PTHR11472:SF59">
    <property type="entry name" value="ATP-DEPENDENT DNA HELICASE DING"/>
    <property type="match status" value="1"/>
</dbReference>
<dbReference type="SMART" id="SM00491">
    <property type="entry name" value="HELICc2"/>
    <property type="match status" value="1"/>
</dbReference>
<dbReference type="EMBL" id="REFJ01000004">
    <property type="protein sequence ID" value="RMA79361.1"/>
    <property type="molecule type" value="Genomic_DNA"/>
</dbReference>
<keyword evidence="5 11" id="KW-0347">Helicase</keyword>
<dbReference type="InterPro" id="IPR027417">
    <property type="entry name" value="P-loop_NTPase"/>
</dbReference>
<comment type="cofactor">
    <cofactor evidence="11">
        <name>[4Fe-4S] cluster</name>
        <dbReference type="ChEBI" id="CHEBI:49883"/>
    </cofactor>
    <text evidence="11">Binds 1 [4Fe-4S] cluster.</text>
</comment>
<dbReference type="InterPro" id="IPR014013">
    <property type="entry name" value="Helic_SF1/SF2_ATP-bd_DinG/Rad3"/>
</dbReference>
<keyword evidence="14" id="KW-1185">Reference proteome</keyword>
<dbReference type="InterPro" id="IPR011545">
    <property type="entry name" value="DEAD/DEAH_box_helicase_dom"/>
</dbReference>
<keyword evidence="3 11" id="KW-0547">Nucleotide-binding</keyword>
<dbReference type="Proteomes" id="UP000267187">
    <property type="component" value="Unassembled WGS sequence"/>
</dbReference>
<dbReference type="GO" id="GO:0033677">
    <property type="term" value="F:DNA/RNA helicase activity"/>
    <property type="evidence" value="ECO:0007669"/>
    <property type="project" value="TreeGrafter"/>
</dbReference>
<keyword evidence="1 11" id="KW-0004">4Fe-4S</keyword>
<name>A0A3M0A2E7_9GAMM</name>
<dbReference type="GO" id="GO:0046872">
    <property type="term" value="F:metal ion binding"/>
    <property type="evidence" value="ECO:0007669"/>
    <property type="project" value="UniProtKB-KW"/>
</dbReference>
<dbReference type="RefSeq" id="WP_121877120.1">
    <property type="nucleotide sequence ID" value="NZ_REFJ01000004.1"/>
</dbReference>
<dbReference type="OrthoDB" id="9805194at2"/>
<dbReference type="GO" id="GO:0016887">
    <property type="term" value="F:ATP hydrolysis activity"/>
    <property type="evidence" value="ECO:0007669"/>
    <property type="project" value="RHEA"/>
</dbReference>
<keyword evidence="9 11" id="KW-0238">DNA-binding</keyword>
<evidence type="ECO:0000256" key="5">
    <source>
        <dbReference type="ARBA" id="ARBA00022806"/>
    </source>
</evidence>
<feature type="binding site" evidence="11">
    <location>
        <position position="209"/>
    </location>
    <ligand>
        <name>[4Fe-4S] cluster</name>
        <dbReference type="ChEBI" id="CHEBI:49883"/>
    </ligand>
</feature>
<keyword evidence="2 11" id="KW-0479">Metal-binding</keyword>
<dbReference type="GO" id="GO:0051539">
    <property type="term" value="F:4 iron, 4 sulfur cluster binding"/>
    <property type="evidence" value="ECO:0007669"/>
    <property type="project" value="UniProtKB-UniRule"/>
</dbReference>
<proteinExistence type="inferred from homology"/>
<dbReference type="GO" id="GO:0043139">
    <property type="term" value="F:5'-3' DNA helicase activity"/>
    <property type="evidence" value="ECO:0007669"/>
    <property type="project" value="UniProtKB-UniRule"/>
</dbReference>
<dbReference type="InterPro" id="IPR014001">
    <property type="entry name" value="Helicase_ATP-bd"/>
</dbReference>
<keyword evidence="8 11" id="KW-0411">Iron-sulfur</keyword>
<evidence type="ECO:0000256" key="10">
    <source>
        <dbReference type="ARBA" id="ARBA00023235"/>
    </source>
</evidence>
<dbReference type="InterPro" id="IPR010614">
    <property type="entry name" value="RAD3-like_helicase_DEAD"/>
</dbReference>
<organism evidence="13 14">
    <name type="scientific">Umboniibacter marinipuniceus</name>
    <dbReference type="NCBI Taxonomy" id="569599"/>
    <lineage>
        <taxon>Bacteria</taxon>
        <taxon>Pseudomonadati</taxon>
        <taxon>Pseudomonadota</taxon>
        <taxon>Gammaproteobacteria</taxon>
        <taxon>Cellvibrionales</taxon>
        <taxon>Cellvibrionaceae</taxon>
        <taxon>Umboniibacter</taxon>
    </lineage>
</organism>
<gene>
    <name evidence="11" type="primary">dinG</name>
    <name evidence="13" type="ORF">DFR27_1801</name>
</gene>
<keyword evidence="4 11" id="KW-0378">Hydrolase</keyword>
<evidence type="ECO:0000256" key="1">
    <source>
        <dbReference type="ARBA" id="ARBA00022485"/>
    </source>
</evidence>
<protein>
    <recommendedName>
        <fullName evidence="11">ATP-dependent DNA helicase DinG</fullName>
        <ecNumber evidence="11">5.6.2.3</ecNumber>
    </recommendedName>
    <alternativeName>
        <fullName evidence="11">DNA 5'-3' helicase DinG</fullName>
    </alternativeName>
</protein>
<keyword evidence="6 11" id="KW-0067">ATP-binding</keyword>
<dbReference type="NCBIfam" id="NF008729">
    <property type="entry name" value="PRK11747.1"/>
    <property type="match status" value="1"/>
</dbReference>
<evidence type="ECO:0000256" key="11">
    <source>
        <dbReference type="HAMAP-Rule" id="MF_02205"/>
    </source>
</evidence>
<feature type="domain" description="Helicase ATP-binding" evidence="12">
    <location>
        <begin position="15"/>
        <end position="306"/>
    </location>
</feature>
<reference evidence="13 14" key="1">
    <citation type="submission" date="2018-10" db="EMBL/GenBank/DDBJ databases">
        <title>Genomic Encyclopedia of Type Strains, Phase IV (KMG-IV): sequencing the most valuable type-strain genomes for metagenomic binning, comparative biology and taxonomic classification.</title>
        <authorList>
            <person name="Goeker M."/>
        </authorList>
    </citation>
    <scope>NUCLEOTIDE SEQUENCE [LARGE SCALE GENOMIC DNA]</scope>
    <source>
        <strain evidence="13 14">DSM 25080</strain>
    </source>
</reference>
<evidence type="ECO:0000256" key="4">
    <source>
        <dbReference type="ARBA" id="ARBA00022801"/>
    </source>
</evidence>
<evidence type="ECO:0000256" key="7">
    <source>
        <dbReference type="ARBA" id="ARBA00023004"/>
    </source>
</evidence>
<evidence type="ECO:0000256" key="9">
    <source>
        <dbReference type="ARBA" id="ARBA00023125"/>
    </source>
</evidence>
<evidence type="ECO:0000313" key="13">
    <source>
        <dbReference type="EMBL" id="RMA79361.1"/>
    </source>
</evidence>
<feature type="binding site" evidence="11">
    <location>
        <position position="204"/>
    </location>
    <ligand>
        <name>[4Fe-4S] cluster</name>
        <dbReference type="ChEBI" id="CHEBI:49883"/>
    </ligand>
</feature>
<dbReference type="PROSITE" id="PS51193">
    <property type="entry name" value="HELICASE_ATP_BIND_2"/>
    <property type="match status" value="1"/>
</dbReference>
<dbReference type="GO" id="GO:0003677">
    <property type="term" value="F:DNA binding"/>
    <property type="evidence" value="ECO:0007669"/>
    <property type="project" value="UniProtKB-UniRule"/>
</dbReference>
<keyword evidence="10 11" id="KW-0413">Isomerase</keyword>
<evidence type="ECO:0000259" key="12">
    <source>
        <dbReference type="PROSITE" id="PS51193"/>
    </source>
</evidence>
<feature type="binding site" evidence="11">
    <location>
        <position position="215"/>
    </location>
    <ligand>
        <name>[4Fe-4S] cluster</name>
        <dbReference type="ChEBI" id="CHEBI:49883"/>
    </ligand>
</feature>
<feature type="binding site" evidence="11">
    <location>
        <position position="129"/>
    </location>
    <ligand>
        <name>[4Fe-4S] cluster</name>
        <dbReference type="ChEBI" id="CHEBI:49883"/>
    </ligand>
</feature>
<dbReference type="Pfam" id="PF13307">
    <property type="entry name" value="Helicase_C_2"/>
    <property type="match status" value="1"/>
</dbReference>
<dbReference type="EC" id="5.6.2.3" evidence="11"/>
<comment type="function">
    <text evidence="11">DNA-dependent ATPase and 5'-3' DNA helicase. Unwinds D-loops, R-loops, forked DNA and G-quadruplex DNA.</text>
</comment>
<comment type="catalytic activity">
    <reaction evidence="11">
        <text>ATP + H2O = ADP + phosphate + H(+)</text>
        <dbReference type="Rhea" id="RHEA:13065"/>
        <dbReference type="ChEBI" id="CHEBI:15377"/>
        <dbReference type="ChEBI" id="CHEBI:15378"/>
        <dbReference type="ChEBI" id="CHEBI:30616"/>
        <dbReference type="ChEBI" id="CHEBI:43474"/>
        <dbReference type="ChEBI" id="CHEBI:456216"/>
        <dbReference type="EC" id="5.6.2.3"/>
    </reaction>
</comment>
<accession>A0A3M0A2E7</accession>
<evidence type="ECO:0000313" key="14">
    <source>
        <dbReference type="Proteomes" id="UP000267187"/>
    </source>
</evidence>
<evidence type="ECO:0000256" key="8">
    <source>
        <dbReference type="ARBA" id="ARBA00023014"/>
    </source>
</evidence>
<dbReference type="InterPro" id="IPR006555">
    <property type="entry name" value="ATP-dep_Helicase_C"/>
</dbReference>
<dbReference type="InterPro" id="IPR039000">
    <property type="entry name" value="DinG_proteobact"/>
</dbReference>
<dbReference type="Gene3D" id="3.40.50.300">
    <property type="entry name" value="P-loop containing nucleotide triphosphate hydrolases"/>
    <property type="match status" value="2"/>
</dbReference>
<dbReference type="GO" id="GO:0006281">
    <property type="term" value="P:DNA repair"/>
    <property type="evidence" value="ECO:0007669"/>
    <property type="project" value="TreeGrafter"/>
</dbReference>
<dbReference type="AlphaFoldDB" id="A0A3M0A2E7"/>
<evidence type="ECO:0000256" key="2">
    <source>
        <dbReference type="ARBA" id="ARBA00022723"/>
    </source>
</evidence>
<evidence type="ECO:0000256" key="6">
    <source>
        <dbReference type="ARBA" id="ARBA00022840"/>
    </source>
</evidence>